<feature type="binding site" evidence="5">
    <location>
        <begin position="194"/>
        <end position="197"/>
    </location>
    <ligand>
        <name>substrate</name>
    </ligand>
</feature>
<keyword evidence="9" id="KW-1185">Reference proteome</keyword>
<feature type="binding site" evidence="5">
    <location>
        <position position="194"/>
    </location>
    <ligand>
        <name>S-adenosyl-L-methionine</name>
        <dbReference type="ChEBI" id="CHEBI:59789"/>
    </ligand>
</feature>
<keyword evidence="1 5" id="KW-0489">Methyltransferase</keyword>
<feature type="binding site" evidence="5">
    <location>
        <position position="150"/>
    </location>
    <ligand>
        <name>S-adenosyl-L-methionine</name>
        <dbReference type="ChEBI" id="CHEBI:59789"/>
    </ligand>
</feature>
<reference evidence="8 9" key="1">
    <citation type="submission" date="2017-05" db="EMBL/GenBank/DDBJ databases">
        <authorList>
            <person name="Varghese N."/>
            <person name="Submissions S."/>
        </authorList>
    </citation>
    <scope>NUCLEOTIDE SEQUENCE [LARGE SCALE GENOMIC DNA]</scope>
    <source>
        <strain evidence="8 9">DSM 21985</strain>
    </source>
</reference>
<dbReference type="CDD" id="cd02440">
    <property type="entry name" value="AdoMet_MTases"/>
    <property type="match status" value="1"/>
</dbReference>
<dbReference type="HAMAP" id="MF_02126">
    <property type="entry name" value="RF_methyltr_PrmC"/>
    <property type="match status" value="1"/>
</dbReference>
<dbReference type="InterPro" id="IPR040758">
    <property type="entry name" value="PrmC_N"/>
</dbReference>
<dbReference type="PANTHER" id="PTHR18895:SF74">
    <property type="entry name" value="MTRF1L RELEASE FACTOR GLUTAMINE METHYLTRANSFERASE"/>
    <property type="match status" value="1"/>
</dbReference>
<dbReference type="GO" id="GO:0003676">
    <property type="term" value="F:nucleic acid binding"/>
    <property type="evidence" value="ECO:0007669"/>
    <property type="project" value="InterPro"/>
</dbReference>
<evidence type="ECO:0000256" key="1">
    <source>
        <dbReference type="ARBA" id="ARBA00022603"/>
    </source>
</evidence>
<dbReference type="NCBIfam" id="TIGR03534">
    <property type="entry name" value="RF_mod_PrmC"/>
    <property type="match status" value="1"/>
</dbReference>
<dbReference type="EC" id="2.1.1.297" evidence="5"/>
<evidence type="ECO:0000256" key="3">
    <source>
        <dbReference type="ARBA" id="ARBA00022691"/>
    </source>
</evidence>
<evidence type="ECO:0000259" key="6">
    <source>
        <dbReference type="Pfam" id="PF05175"/>
    </source>
</evidence>
<dbReference type="InterPro" id="IPR050320">
    <property type="entry name" value="N5-glutamine_MTase"/>
</dbReference>
<dbReference type="AlphaFoldDB" id="A0A521E5C2"/>
<comment type="catalytic activity">
    <reaction evidence="4 5">
        <text>L-glutaminyl-[peptide chain release factor] + S-adenosyl-L-methionine = N(5)-methyl-L-glutaminyl-[peptide chain release factor] + S-adenosyl-L-homocysteine + H(+)</text>
        <dbReference type="Rhea" id="RHEA:42896"/>
        <dbReference type="Rhea" id="RHEA-COMP:10271"/>
        <dbReference type="Rhea" id="RHEA-COMP:10272"/>
        <dbReference type="ChEBI" id="CHEBI:15378"/>
        <dbReference type="ChEBI" id="CHEBI:30011"/>
        <dbReference type="ChEBI" id="CHEBI:57856"/>
        <dbReference type="ChEBI" id="CHEBI:59789"/>
        <dbReference type="ChEBI" id="CHEBI:61891"/>
        <dbReference type="EC" id="2.1.1.297"/>
    </reaction>
</comment>
<dbReference type="SUPFAM" id="SSF53335">
    <property type="entry name" value="S-adenosyl-L-methionine-dependent methyltransferases"/>
    <property type="match status" value="1"/>
</dbReference>
<dbReference type="GO" id="GO:0032259">
    <property type="term" value="P:methylation"/>
    <property type="evidence" value="ECO:0007669"/>
    <property type="project" value="UniProtKB-KW"/>
</dbReference>
<keyword evidence="3 5" id="KW-0949">S-adenosyl-L-methionine</keyword>
<name>A0A521E5C2_9BACT</name>
<evidence type="ECO:0000256" key="4">
    <source>
        <dbReference type="ARBA" id="ARBA00048391"/>
    </source>
</evidence>
<dbReference type="Pfam" id="PF05175">
    <property type="entry name" value="MTS"/>
    <property type="match status" value="1"/>
</dbReference>
<dbReference type="PANTHER" id="PTHR18895">
    <property type="entry name" value="HEMK METHYLTRANSFERASE"/>
    <property type="match status" value="1"/>
</dbReference>
<accession>A0A521E5C2</accession>
<dbReference type="InterPro" id="IPR002052">
    <property type="entry name" value="DNA_methylase_N6_adenine_CS"/>
</dbReference>
<comment type="similarity">
    <text evidence="5">Belongs to the protein N5-glutamine methyltransferase family. PrmC subfamily.</text>
</comment>
<gene>
    <name evidence="5" type="primary">prmC</name>
    <name evidence="8" type="ORF">SAMN06265219_110157</name>
</gene>
<protein>
    <recommendedName>
        <fullName evidence="5">Release factor glutamine methyltransferase</fullName>
        <shortName evidence="5">RF MTase</shortName>
        <ecNumber evidence="5">2.1.1.297</ecNumber>
    </recommendedName>
    <alternativeName>
        <fullName evidence="5">N5-glutamine methyltransferase PrmC</fullName>
    </alternativeName>
    <alternativeName>
        <fullName evidence="5">Protein-(glutamine-N5) MTase PrmC</fullName>
    </alternativeName>
    <alternativeName>
        <fullName evidence="5">Protein-glutamine N-methyltransferase PrmC</fullName>
    </alternativeName>
</protein>
<dbReference type="EMBL" id="FXTP01000010">
    <property type="protein sequence ID" value="SMO79062.1"/>
    <property type="molecule type" value="Genomic_DNA"/>
</dbReference>
<comment type="function">
    <text evidence="5">Methylates the class 1 translation termination release factors RF1/PrfA and RF2/PrfB on the glutamine residue of the universally conserved GGQ motif.</text>
</comment>
<organism evidence="8 9">
    <name type="scientific">Gracilimonas mengyeensis</name>
    <dbReference type="NCBI Taxonomy" id="1302730"/>
    <lineage>
        <taxon>Bacteria</taxon>
        <taxon>Pseudomonadati</taxon>
        <taxon>Balneolota</taxon>
        <taxon>Balneolia</taxon>
        <taxon>Balneolales</taxon>
        <taxon>Balneolaceae</taxon>
        <taxon>Gracilimonas</taxon>
    </lineage>
</organism>
<dbReference type="NCBIfam" id="TIGR00536">
    <property type="entry name" value="hemK_fam"/>
    <property type="match status" value="1"/>
</dbReference>
<feature type="domain" description="Methyltransferase small" evidence="6">
    <location>
        <begin position="101"/>
        <end position="198"/>
    </location>
</feature>
<dbReference type="GO" id="GO:0102559">
    <property type="term" value="F:peptide chain release factor N(5)-glutamine methyltransferase activity"/>
    <property type="evidence" value="ECO:0007669"/>
    <property type="project" value="UniProtKB-EC"/>
</dbReference>
<keyword evidence="2 5" id="KW-0808">Transferase</keyword>
<sequence>MPQTPSIWTVLSMLEWATEYFEERQVKSPRFSIEWLLADVLDIKRLDLYLSYDRPLSSDELDLLRPMVKRRAAHEPLQYITGETDFHHIKVKVKPGVLIPRQETEQLVELILNEYNQEEPKKVLDVGTGSGCIPVALKKARESWEVYASDISEEALQQAKINAEYNEAEVHFAKDDLFVPKAFSDNRFNIIVSNPPYILNDEKEGLDKEVKEYEPESALFCESTEKMYGALEKLCSEKLQPEGVVYLELHEDHAKEVLDLFLTRNWKAELKEDYSDKLRFLIAKKA</sequence>
<dbReference type="InterPro" id="IPR007848">
    <property type="entry name" value="Small_mtfrase_dom"/>
</dbReference>
<dbReference type="OrthoDB" id="9800643at2"/>
<dbReference type="Gene3D" id="1.10.8.10">
    <property type="entry name" value="DNA helicase RuvA subunit, C-terminal domain"/>
    <property type="match status" value="1"/>
</dbReference>
<dbReference type="PROSITE" id="PS00092">
    <property type="entry name" value="N6_MTASE"/>
    <property type="match status" value="1"/>
</dbReference>
<evidence type="ECO:0000256" key="5">
    <source>
        <dbReference type="HAMAP-Rule" id="MF_02126"/>
    </source>
</evidence>
<evidence type="ECO:0000313" key="9">
    <source>
        <dbReference type="Proteomes" id="UP000317557"/>
    </source>
</evidence>
<dbReference type="InterPro" id="IPR004556">
    <property type="entry name" value="HemK-like"/>
</dbReference>
<evidence type="ECO:0000259" key="7">
    <source>
        <dbReference type="Pfam" id="PF17827"/>
    </source>
</evidence>
<dbReference type="RefSeq" id="WP_142454969.1">
    <property type="nucleotide sequence ID" value="NZ_FXTP01000010.1"/>
</dbReference>
<evidence type="ECO:0000313" key="8">
    <source>
        <dbReference type="EMBL" id="SMO79062.1"/>
    </source>
</evidence>
<dbReference type="Gene3D" id="3.40.50.150">
    <property type="entry name" value="Vaccinia Virus protein VP39"/>
    <property type="match status" value="1"/>
</dbReference>
<dbReference type="Pfam" id="PF17827">
    <property type="entry name" value="PrmC_N"/>
    <property type="match status" value="1"/>
</dbReference>
<proteinExistence type="inferred from homology"/>
<dbReference type="InterPro" id="IPR029063">
    <property type="entry name" value="SAM-dependent_MTases_sf"/>
</dbReference>
<dbReference type="InterPro" id="IPR019874">
    <property type="entry name" value="RF_methyltr_PrmC"/>
</dbReference>
<feature type="domain" description="Release factor glutamine methyltransferase N-terminal" evidence="7">
    <location>
        <begin position="13"/>
        <end position="82"/>
    </location>
</feature>
<dbReference type="Proteomes" id="UP000317557">
    <property type="component" value="Unassembled WGS sequence"/>
</dbReference>
<feature type="binding site" evidence="5">
    <location>
        <begin position="127"/>
        <end position="131"/>
    </location>
    <ligand>
        <name>S-adenosyl-L-methionine</name>
        <dbReference type="ChEBI" id="CHEBI:59789"/>
    </ligand>
</feature>
<comment type="caution">
    <text evidence="5">Lacks conserved residue(s) required for the propagation of feature annotation.</text>
</comment>
<evidence type="ECO:0000256" key="2">
    <source>
        <dbReference type="ARBA" id="ARBA00022679"/>
    </source>
</evidence>